<gene>
    <name evidence="3" type="ORF">GCM10009760_61110</name>
</gene>
<protein>
    <recommendedName>
        <fullName evidence="2">pPIWI-RE RNaseH domain-containing protein</fullName>
    </recommendedName>
</protein>
<dbReference type="RefSeq" id="WP_344469501.1">
    <property type="nucleotide sequence ID" value="NZ_BAAANT010000066.1"/>
</dbReference>
<organism evidence="3 4">
    <name type="scientific">Kitasatospora kazusensis</name>
    <dbReference type="NCBI Taxonomy" id="407974"/>
    <lineage>
        <taxon>Bacteria</taxon>
        <taxon>Bacillati</taxon>
        <taxon>Actinomycetota</taxon>
        <taxon>Actinomycetes</taxon>
        <taxon>Kitasatosporales</taxon>
        <taxon>Streptomycetaceae</taxon>
        <taxon>Kitasatospora</taxon>
    </lineage>
</organism>
<dbReference type="EMBL" id="BAAANT010000066">
    <property type="protein sequence ID" value="GAA2158247.1"/>
    <property type="molecule type" value="Genomic_DNA"/>
</dbReference>
<dbReference type="Proteomes" id="UP001422759">
    <property type="component" value="Unassembled WGS sequence"/>
</dbReference>
<evidence type="ECO:0000313" key="3">
    <source>
        <dbReference type="EMBL" id="GAA2158247.1"/>
    </source>
</evidence>
<dbReference type="InterPro" id="IPR024996">
    <property type="entry name" value="RNaseH_pPIWI_RE"/>
</dbReference>
<feature type="domain" description="pPIWI-RE RNaseH" evidence="2">
    <location>
        <begin position="590"/>
        <end position="889"/>
    </location>
</feature>
<feature type="compositionally biased region" description="Polar residues" evidence="1">
    <location>
        <begin position="912"/>
        <end position="921"/>
    </location>
</feature>
<keyword evidence="4" id="KW-1185">Reference proteome</keyword>
<feature type="region of interest" description="Disordered" evidence="1">
    <location>
        <begin position="892"/>
        <end position="921"/>
    </location>
</feature>
<dbReference type="Pfam" id="PF13032">
    <property type="entry name" value="RNaseH_pPIWI_RE"/>
    <property type="match status" value="1"/>
</dbReference>
<reference evidence="4" key="1">
    <citation type="journal article" date="2019" name="Int. J. Syst. Evol. Microbiol.">
        <title>The Global Catalogue of Microorganisms (GCM) 10K type strain sequencing project: providing services to taxonomists for standard genome sequencing and annotation.</title>
        <authorList>
            <consortium name="The Broad Institute Genomics Platform"/>
            <consortium name="The Broad Institute Genome Sequencing Center for Infectious Disease"/>
            <person name="Wu L."/>
            <person name="Ma J."/>
        </authorList>
    </citation>
    <scope>NUCLEOTIDE SEQUENCE [LARGE SCALE GENOMIC DNA]</scope>
    <source>
        <strain evidence="4">JCM 14560</strain>
    </source>
</reference>
<accession>A0ABP5M5M9</accession>
<feature type="compositionally biased region" description="Acidic residues" evidence="1">
    <location>
        <begin position="897"/>
        <end position="909"/>
    </location>
</feature>
<sequence length="921" mass="99816">MSRPLDSVARKQARLLQFRTAPSDLGQVIAYRPDAGALDLAGELAQEYKRNVGSGLEVQPPYRALESVLRAAAGTWARWQWNDDGYELLCAAPISAEDRRDVFSYWAEAVVPGPDGRRIGEQLAELLARAEPRPAVLPEPPRAGRRSRGWWPGELARWRLAEELAALEWPRNNGTPVRFSLCTDGRLAAIGHELPAEPDRKGIVRHLLPRITIGTAASGHSGRHALTVNAVTTLLATSWKGVATVLLANPDQPLVVAAATDGPPWKRRLNVPAVAASRRLAALPRLSRNVPPFPEHLADDALADAALGPVWAVAPASVRTPGLGRGHGMEFFRRLEEAIDGRCEKYSHRNPVFIEVPGIKVPPTESGSRVSGPIPLEWIPAALDAASVGTLLVPVLWSTDEVRTRVKAAIAAQWGPGEGWKAVEGVAEPAVGGRIEVVFLHDKAGVLGHGPRTSVERERDLAQMLAPYTREDTLVAAICETDWDPDRWYPSVEDREKAEAEDGKWPSKQALARLAATSQYIKQAPPPVPTHTREGKPYNENYRAKKVASRQNGLDSSTANVLREILSGAGATDHRLGAAFGKLPLENWWHIGVHVRRHAQRRTPGRPRSTEPAPITATLTAMRPTGGKDDPWQIWAYSPQAGRWLSHSPAVTALHAADLAWDVTGYRAAADETLQARAAADIVEQALIATRTQLSVPAPAVLYVDGDSAEYIWAGLTDEALGQNPPSNLSRPASWLPGHSLPRAQRPLATVRVIGDLERIGRPTGAHMRTSDGTWRATDTTNSLFQLTTDDGTLTYPDFLLVNVPRVWAAGPAGRFGKDETRFDSGSQSKNGYAHTATRFTVIAQSASADCDLIGAVAAVLTNQGITSDVRQSTPTPLHLARRMDSTHPYYRRTAESLEDAPEAADAADDGSTAQEETASL</sequence>
<comment type="caution">
    <text evidence="3">The sequence shown here is derived from an EMBL/GenBank/DDBJ whole genome shotgun (WGS) entry which is preliminary data.</text>
</comment>
<evidence type="ECO:0000313" key="4">
    <source>
        <dbReference type="Proteomes" id="UP001422759"/>
    </source>
</evidence>
<evidence type="ECO:0000256" key="1">
    <source>
        <dbReference type="SAM" id="MobiDB-lite"/>
    </source>
</evidence>
<proteinExistence type="predicted"/>
<name>A0ABP5M5M9_9ACTN</name>
<evidence type="ECO:0000259" key="2">
    <source>
        <dbReference type="Pfam" id="PF13032"/>
    </source>
</evidence>